<dbReference type="SUPFAM" id="SSF100920">
    <property type="entry name" value="Heat shock protein 70kD (HSP70), peptide-binding domain"/>
    <property type="match status" value="1"/>
</dbReference>
<dbReference type="GO" id="GO:0005524">
    <property type="term" value="F:ATP binding"/>
    <property type="evidence" value="ECO:0007669"/>
    <property type="project" value="UniProtKB-UniRule"/>
</dbReference>
<dbReference type="SUPFAM" id="SSF100934">
    <property type="entry name" value="Heat shock protein 70kD (HSP70), C-terminal subdomain"/>
    <property type="match status" value="1"/>
</dbReference>
<dbReference type="Proteomes" id="UP000768163">
    <property type="component" value="Unassembled WGS sequence"/>
</dbReference>
<protein>
    <recommendedName>
        <fullName evidence="5">Chaperone protein DnaK</fullName>
    </recommendedName>
    <alternativeName>
        <fullName evidence="5">HSP70</fullName>
    </alternativeName>
    <alternativeName>
        <fullName evidence="5">Heat shock 70 kDa protein</fullName>
    </alternativeName>
    <alternativeName>
        <fullName evidence="5">Heat shock protein 70</fullName>
    </alternativeName>
</protein>
<evidence type="ECO:0000256" key="3">
    <source>
        <dbReference type="ARBA" id="ARBA00022840"/>
    </source>
</evidence>
<dbReference type="Gene3D" id="3.90.640.10">
    <property type="entry name" value="Actin, Chain A, domain 4"/>
    <property type="match status" value="1"/>
</dbReference>
<comment type="function">
    <text evidence="5">Acts as a chaperone.</text>
</comment>
<proteinExistence type="inferred from homology"/>
<feature type="region of interest" description="Disordered" evidence="8">
    <location>
        <begin position="583"/>
        <end position="646"/>
    </location>
</feature>
<dbReference type="Proteomes" id="UP000738826">
    <property type="component" value="Unassembled WGS sequence"/>
</dbReference>
<dbReference type="EMBL" id="JAACVF010000145">
    <property type="protein sequence ID" value="NCN65452.1"/>
    <property type="molecule type" value="Genomic_DNA"/>
</dbReference>
<dbReference type="InterPro" id="IPR029048">
    <property type="entry name" value="HSP70_C_sf"/>
</dbReference>
<dbReference type="InterPro" id="IPR012725">
    <property type="entry name" value="Chaperone_DnaK"/>
</dbReference>
<sequence length="646" mass="70136">MGEKIIGIDLGTSNSAAAVMVGGKPTMIPSAEGVSMYGKAFPSYVAFTKDGQLLVGEPAKRQAPMNPEGTVYGTKRKMGTSHKYKIYGKEYTPQQISANILQKIKKDAEKFLGEPIHKAVITVPAYFDDNQRQATKDAGEIAGLEVVRIINEPTAASLAYGLDKSQKEAKILVFDLGGGTLDVTIMEFGGGVFEVKGTSGDTQLGGVDMDSAIIDYIINDFKSREGVDLRNDKTAFIRLKEGAEKAKIELSTTIETEINLPYITATQTGPKHLITKITRAKLEELINPIVEKCRRPVEISLDKASIKKEDIEKVIMVGGPTRMPVVYKFIENIFGKKAEGGVDPMECVAIGAAIQGAVLSGELHDILLLDVTPLTLSTETLGGIATPLISANTTIPTKKSQIFTTAADFQTAVTIHVAQGERPLAKDNTSLGMFNLTGLPPAPRGVPQIEITYDIDANGILNVKAKDLGTGKEAGITISASTKLSKEQIERMKKDAERFAEEDKKKKEEQELKNEAESLVYQSEKLIKDLEGKISEENKNKINEASKELKEAIGNNDMSMMKTKFENLKNILQQVGTAVYQQASQQQQQQQSQAGSGGVGEGDQQNQESSSSQQGQEDTGQNTGKGEQKEEKKDSKVYDADYEVNK</sequence>
<dbReference type="Gene3D" id="3.30.420.40">
    <property type="match status" value="2"/>
</dbReference>
<dbReference type="CDD" id="cd10234">
    <property type="entry name" value="ASKHA_NBD_HSP70_DnaK-like"/>
    <property type="match status" value="1"/>
</dbReference>
<keyword evidence="2 5" id="KW-0547">Nucleotide-binding</keyword>
<dbReference type="PRINTS" id="PR00301">
    <property type="entry name" value="HEATSHOCK70"/>
</dbReference>
<feature type="coiled-coil region" evidence="7">
    <location>
        <begin position="486"/>
        <end position="555"/>
    </location>
</feature>
<dbReference type="FunFam" id="3.90.640.10:FF:000003">
    <property type="entry name" value="Molecular chaperone DnaK"/>
    <property type="match status" value="1"/>
</dbReference>
<name>A0A8J7YUF5_9ARCH</name>
<evidence type="ECO:0000313" key="10">
    <source>
        <dbReference type="EMBL" id="NCS91319.1"/>
    </source>
</evidence>
<reference evidence="10" key="1">
    <citation type="submission" date="2019-11" db="EMBL/GenBank/DDBJ databases">
        <title>Lipid analysis of CO2-rich subsurface aquifers suggests an autotrophy-based deep biosphere with lysolipids enriched in CPR bacteria.</title>
        <authorList>
            <person name="Probst A.J."/>
            <person name="Elling F.J."/>
            <person name="Castelle C.J."/>
            <person name="Zhu Q."/>
            <person name="Elvert M."/>
            <person name="Birarda G."/>
            <person name="Holman H.-Y."/>
            <person name="Lane K.R."/>
            <person name="Ladd B."/>
            <person name="Ryan M.C."/>
            <person name="Woyke T."/>
            <person name="Hinrichs K.-U."/>
            <person name="Banfield J.F."/>
        </authorList>
    </citation>
    <scope>NUCLEOTIDE SEQUENCE</scope>
    <source>
        <strain evidence="9">CG_2015-01_33_1645</strain>
        <strain evidence="10">CG_2015-04_33_537</strain>
    </source>
</reference>
<dbReference type="NCBIfam" id="TIGR02350">
    <property type="entry name" value="prok_dnaK"/>
    <property type="match status" value="1"/>
</dbReference>
<feature type="compositionally biased region" description="Low complexity" evidence="8">
    <location>
        <begin position="583"/>
        <end position="594"/>
    </location>
</feature>
<dbReference type="Pfam" id="PF00012">
    <property type="entry name" value="HSP70"/>
    <property type="match status" value="1"/>
</dbReference>
<feature type="compositionally biased region" description="Low complexity" evidence="8">
    <location>
        <begin position="602"/>
        <end position="621"/>
    </location>
</feature>
<dbReference type="FunFam" id="2.60.34.10:FF:000014">
    <property type="entry name" value="Chaperone protein DnaK HSP70"/>
    <property type="match status" value="1"/>
</dbReference>
<comment type="similarity">
    <text evidence="1 5 6">Belongs to the heat shock protein 70 family.</text>
</comment>
<comment type="caution">
    <text evidence="10">The sequence shown here is derived from an EMBL/GenBank/DDBJ whole genome shotgun (WGS) entry which is preliminary data.</text>
</comment>
<dbReference type="InterPro" id="IPR029047">
    <property type="entry name" value="HSP70_peptide-bd_sf"/>
</dbReference>
<feature type="compositionally biased region" description="Basic and acidic residues" evidence="8">
    <location>
        <begin position="626"/>
        <end position="646"/>
    </location>
</feature>
<dbReference type="PROSITE" id="PS00329">
    <property type="entry name" value="HSP70_2"/>
    <property type="match status" value="1"/>
</dbReference>
<dbReference type="SUPFAM" id="SSF53067">
    <property type="entry name" value="Actin-like ATPase domain"/>
    <property type="match status" value="2"/>
</dbReference>
<keyword evidence="7" id="KW-0175">Coiled coil</keyword>
<evidence type="ECO:0000256" key="6">
    <source>
        <dbReference type="RuleBase" id="RU003322"/>
    </source>
</evidence>
<dbReference type="InterPro" id="IPR043129">
    <property type="entry name" value="ATPase_NBD"/>
</dbReference>
<dbReference type="PANTHER" id="PTHR19375">
    <property type="entry name" value="HEAT SHOCK PROTEIN 70KDA"/>
    <property type="match status" value="1"/>
</dbReference>
<evidence type="ECO:0000256" key="5">
    <source>
        <dbReference type="HAMAP-Rule" id="MF_00332"/>
    </source>
</evidence>
<dbReference type="Gene3D" id="2.60.34.10">
    <property type="entry name" value="Substrate Binding Domain Of DNAk, Chain A, domain 1"/>
    <property type="match status" value="1"/>
</dbReference>
<dbReference type="NCBIfam" id="NF001413">
    <property type="entry name" value="PRK00290.1"/>
    <property type="match status" value="1"/>
</dbReference>
<dbReference type="GO" id="GO:0140662">
    <property type="term" value="F:ATP-dependent protein folding chaperone"/>
    <property type="evidence" value="ECO:0007669"/>
    <property type="project" value="InterPro"/>
</dbReference>
<dbReference type="HAMAP" id="MF_00332">
    <property type="entry name" value="DnaK"/>
    <property type="match status" value="1"/>
</dbReference>
<organism evidence="10 11">
    <name type="scientific">Candidatus Altarchaeum hamiconexum</name>
    <dbReference type="NCBI Taxonomy" id="1803513"/>
    <lineage>
        <taxon>Archaea</taxon>
        <taxon>Candidatus Altarchaeota</taxon>
        <taxon>Candidatus Altiarchaeia</taxon>
        <taxon>Candidatus Altarchaeales</taxon>
        <taxon>Candidatus Altarchaeaceae</taxon>
        <taxon>Candidatus Altarchaeum</taxon>
    </lineage>
</organism>
<accession>A0A8J7YUF5</accession>
<evidence type="ECO:0000256" key="1">
    <source>
        <dbReference type="ARBA" id="ARBA00007381"/>
    </source>
</evidence>
<dbReference type="FunFam" id="1.20.1270.10:FF:000001">
    <property type="entry name" value="Molecular chaperone DnaK"/>
    <property type="match status" value="1"/>
</dbReference>
<evidence type="ECO:0000256" key="4">
    <source>
        <dbReference type="ARBA" id="ARBA00023186"/>
    </source>
</evidence>
<evidence type="ECO:0000313" key="11">
    <source>
        <dbReference type="Proteomes" id="UP000738826"/>
    </source>
</evidence>
<gene>
    <name evidence="5 10" type="primary">dnaK</name>
    <name evidence="10" type="ORF">GW779_02710</name>
    <name evidence="9" type="ORF">GW910_05270</name>
</gene>
<dbReference type="InterPro" id="IPR013126">
    <property type="entry name" value="Hsp_70_fam"/>
</dbReference>
<dbReference type="GO" id="GO:0051082">
    <property type="term" value="F:unfolded protein binding"/>
    <property type="evidence" value="ECO:0007669"/>
    <property type="project" value="InterPro"/>
</dbReference>
<keyword evidence="4 5" id="KW-0143">Chaperone</keyword>
<dbReference type="InterPro" id="IPR018181">
    <property type="entry name" value="Heat_shock_70_CS"/>
</dbReference>
<dbReference type="Gene3D" id="1.20.1270.10">
    <property type="match status" value="1"/>
</dbReference>
<evidence type="ECO:0000256" key="7">
    <source>
        <dbReference type="SAM" id="Coils"/>
    </source>
</evidence>
<dbReference type="PROSITE" id="PS01036">
    <property type="entry name" value="HSP70_3"/>
    <property type="match status" value="1"/>
</dbReference>
<evidence type="ECO:0000313" key="9">
    <source>
        <dbReference type="EMBL" id="NCN65452.1"/>
    </source>
</evidence>
<dbReference type="FunFam" id="3.30.420.40:FF:000071">
    <property type="entry name" value="Molecular chaperone DnaK"/>
    <property type="match status" value="1"/>
</dbReference>
<evidence type="ECO:0000256" key="2">
    <source>
        <dbReference type="ARBA" id="ARBA00022741"/>
    </source>
</evidence>
<keyword evidence="3 5" id="KW-0067">ATP-binding</keyword>
<dbReference type="EMBL" id="JAACQH010000048">
    <property type="protein sequence ID" value="NCS91319.1"/>
    <property type="molecule type" value="Genomic_DNA"/>
</dbReference>
<dbReference type="AlphaFoldDB" id="A0A8J7YUF5"/>
<dbReference type="PROSITE" id="PS00297">
    <property type="entry name" value="HSP70_1"/>
    <property type="match status" value="1"/>
</dbReference>
<evidence type="ECO:0000256" key="8">
    <source>
        <dbReference type="SAM" id="MobiDB-lite"/>
    </source>
</evidence>